<gene>
    <name evidence="2" type="ORF">FRY98_17760</name>
</gene>
<proteinExistence type="predicted"/>
<feature type="transmembrane region" description="Helical" evidence="1">
    <location>
        <begin position="78"/>
        <end position="101"/>
    </location>
</feature>
<evidence type="ECO:0000313" key="3">
    <source>
        <dbReference type="Proteomes" id="UP000325218"/>
    </source>
</evidence>
<feature type="transmembrane region" description="Helical" evidence="1">
    <location>
        <begin position="226"/>
        <end position="246"/>
    </location>
</feature>
<keyword evidence="1" id="KW-0472">Membrane</keyword>
<evidence type="ECO:0000313" key="2">
    <source>
        <dbReference type="EMBL" id="TYA12529.1"/>
    </source>
</evidence>
<feature type="transmembrane region" description="Helical" evidence="1">
    <location>
        <begin position="122"/>
        <end position="145"/>
    </location>
</feature>
<keyword evidence="1" id="KW-0812">Transmembrane</keyword>
<reference evidence="2 3" key="1">
    <citation type="submission" date="2019-08" db="EMBL/GenBank/DDBJ databases">
        <title>Genome sequencing of Paenibacillus faecis DSM 23593(T).</title>
        <authorList>
            <person name="Kook J.-K."/>
            <person name="Park S.-N."/>
            <person name="Lim Y.K."/>
        </authorList>
    </citation>
    <scope>NUCLEOTIDE SEQUENCE [LARGE SCALE GENOMIC DNA]</scope>
    <source>
        <strain evidence="2 3">DSM 23593</strain>
    </source>
</reference>
<dbReference type="OrthoDB" id="2677607at2"/>
<evidence type="ECO:0000256" key="1">
    <source>
        <dbReference type="SAM" id="Phobius"/>
    </source>
</evidence>
<sequence>MTYVRNGWGLVRSQFPSVIILFLYQLLWGLFFYRLIHSAVIALLSRYPDPPPNEMSRVLYMIEGQIELGRNPAIHQHLWMLLGLIVLRLLMTPLFQAGILYGLRPPEEQRSGLPLFRGMKEFWKPVTLFFLLELILLALPGLWVVPQLATLLPWLVPESGRMGPLLAMVGLLTGWAVYGWVIRQVLLFSQLGFLFKEGIWNSLLISLRHLLPGIAISLILGTAGAALFLICGAFSWIWTGLTAMILQQTYPFIRSLLQIWSVSSQYELWQTKLHKG</sequence>
<dbReference type="AlphaFoldDB" id="A0A5D0CRC3"/>
<accession>A0A5D0CRC3</accession>
<feature type="transmembrane region" description="Helical" evidence="1">
    <location>
        <begin position="21"/>
        <end position="44"/>
    </location>
</feature>
<evidence type="ECO:0008006" key="4">
    <source>
        <dbReference type="Google" id="ProtNLM"/>
    </source>
</evidence>
<keyword evidence="1" id="KW-1133">Transmembrane helix</keyword>
<protein>
    <recommendedName>
        <fullName evidence="4">Carbamoyl transferase</fullName>
    </recommendedName>
</protein>
<dbReference type="Proteomes" id="UP000325218">
    <property type="component" value="Unassembled WGS sequence"/>
</dbReference>
<feature type="transmembrane region" description="Helical" evidence="1">
    <location>
        <begin position="165"/>
        <end position="186"/>
    </location>
</feature>
<organism evidence="2 3">
    <name type="scientific">Paenibacillus faecis</name>
    <dbReference type="NCBI Taxonomy" id="862114"/>
    <lineage>
        <taxon>Bacteria</taxon>
        <taxon>Bacillati</taxon>
        <taxon>Bacillota</taxon>
        <taxon>Bacilli</taxon>
        <taxon>Bacillales</taxon>
        <taxon>Paenibacillaceae</taxon>
        <taxon>Paenibacillus</taxon>
    </lineage>
</organism>
<dbReference type="RefSeq" id="WP_148454353.1">
    <property type="nucleotide sequence ID" value="NZ_VSDO01000003.1"/>
</dbReference>
<name>A0A5D0CRC3_9BACL</name>
<keyword evidence="3" id="KW-1185">Reference proteome</keyword>
<dbReference type="EMBL" id="VSDO01000003">
    <property type="protein sequence ID" value="TYA12529.1"/>
    <property type="molecule type" value="Genomic_DNA"/>
</dbReference>
<comment type="caution">
    <text evidence="2">The sequence shown here is derived from an EMBL/GenBank/DDBJ whole genome shotgun (WGS) entry which is preliminary data.</text>
</comment>